<dbReference type="EC" id="2.7.7.43" evidence="1"/>
<accession>G7ZJ24</accession>
<dbReference type="OrthoDB" id="9805604at2"/>
<geneLocation type="plasmid" evidence="1 2">
    <name>AZO_p6</name>
</geneLocation>
<dbReference type="RefSeq" id="WP_014189980.1">
    <property type="nucleotide sequence ID" value="NC_016588.1"/>
</dbReference>
<gene>
    <name evidence="1" type="primary">neuA</name>
    <name evidence="1" type="ordered locus">AZOLI_p60140</name>
</gene>
<organism evidence="1 2">
    <name type="scientific">Azospirillum lipoferum (strain 4B)</name>
    <dbReference type="NCBI Taxonomy" id="862719"/>
    <lineage>
        <taxon>Bacteria</taxon>
        <taxon>Pseudomonadati</taxon>
        <taxon>Pseudomonadota</taxon>
        <taxon>Alphaproteobacteria</taxon>
        <taxon>Rhodospirillales</taxon>
        <taxon>Azospirillaceae</taxon>
        <taxon>Azospirillum</taxon>
    </lineage>
</organism>
<evidence type="ECO:0000313" key="1">
    <source>
        <dbReference type="EMBL" id="CBS91555.1"/>
    </source>
</evidence>
<keyword evidence="2" id="KW-1185">Reference proteome</keyword>
<dbReference type="KEGG" id="ali:AZOLI_p60140"/>
<name>G7ZJ24_AZOL4</name>
<dbReference type="PANTHER" id="PTHR21485:SF6">
    <property type="entry name" value="N-ACYLNEURAMINATE CYTIDYLYLTRANSFERASE-RELATED"/>
    <property type="match status" value="1"/>
</dbReference>
<keyword evidence="1" id="KW-0614">Plasmid</keyword>
<dbReference type="SUPFAM" id="SSF53448">
    <property type="entry name" value="Nucleotide-diphospho-sugar transferases"/>
    <property type="match status" value="1"/>
</dbReference>
<dbReference type="InterPro" id="IPR003329">
    <property type="entry name" value="Cytidylyl_trans"/>
</dbReference>
<reference evidence="2" key="1">
    <citation type="journal article" date="2011" name="PLoS Genet.">
        <title>Azospirillum genomes reveal transition of bacteria from aquatic to terrestrial environments.</title>
        <authorList>
            <person name="Wisniewski-Dye F."/>
            <person name="Borziak K."/>
            <person name="Khalsa-Moyers G."/>
            <person name="Alexandre G."/>
            <person name="Sukharnikov L.O."/>
            <person name="Wuichet K."/>
            <person name="Hurst G.B."/>
            <person name="McDonald W.H."/>
            <person name="Robertson J.S."/>
            <person name="Barbe V."/>
            <person name="Calteau A."/>
            <person name="Rouy Z."/>
            <person name="Mangenot S."/>
            <person name="Prigent-Combaret C."/>
            <person name="Normand P."/>
            <person name="Boyer M."/>
            <person name="Siguier P."/>
            <person name="Dessaux Y."/>
            <person name="Elmerich C."/>
            <person name="Condemine G."/>
            <person name="Krishnen G."/>
            <person name="Kennedy I."/>
            <person name="Paterson A.H."/>
            <person name="Gonzalez V."/>
            <person name="Mavingui P."/>
            <person name="Zhulin I.B."/>
        </authorList>
    </citation>
    <scope>NUCLEOTIDE SEQUENCE [LARGE SCALE GENOMIC DNA]</scope>
    <source>
        <strain evidence="2">4B</strain>
    </source>
</reference>
<proteinExistence type="predicted"/>
<protein>
    <submittedName>
        <fullName evidence="1">N-acylneuraminate cytidylyltransferase</fullName>
        <ecNumber evidence="1">2.7.7.43</ecNumber>
    </submittedName>
</protein>
<dbReference type="GO" id="GO:0008781">
    <property type="term" value="F:N-acylneuraminate cytidylyltransferase activity"/>
    <property type="evidence" value="ECO:0007669"/>
    <property type="project" value="UniProtKB-EC"/>
</dbReference>
<dbReference type="HOGENOM" id="CLU_042930_1_1_5"/>
<sequence>MIADQRVLALIPARAGSKRLPGKNIRPLNGKPLIAWSVHAARRSRHIDRIVVSTDDPVIRDIALTAGAEAPFLRPATLSGDEAGTAAVVAHALDQLQDEATWLVLLQPTSPLREAEDIDGCLSLAWHRKATSALSVTPLDRPADLLFRLRRDGGLSGMTGAGLAAIHGQRSQDQSQLFVLNGAVYAVSIPWFRHSARLFDDATLAYEMPPDRSIDIDTSLDFRLAEILMAERHMRPDGASFSSLV</sequence>
<dbReference type="InterPro" id="IPR050793">
    <property type="entry name" value="CMP-NeuNAc_synthase"/>
</dbReference>
<dbReference type="PANTHER" id="PTHR21485">
    <property type="entry name" value="HAD SUPERFAMILY MEMBERS CMAS AND KDSC"/>
    <property type="match status" value="1"/>
</dbReference>
<dbReference type="Proteomes" id="UP000005667">
    <property type="component" value="Plasmid AZO_p6"/>
</dbReference>
<dbReference type="EMBL" id="FQ311874">
    <property type="protein sequence ID" value="CBS91555.1"/>
    <property type="molecule type" value="Genomic_DNA"/>
</dbReference>
<dbReference type="Pfam" id="PF02348">
    <property type="entry name" value="CTP_transf_3"/>
    <property type="match status" value="1"/>
</dbReference>
<keyword evidence="1" id="KW-0548">Nucleotidyltransferase</keyword>
<dbReference type="Gene3D" id="3.90.550.10">
    <property type="entry name" value="Spore Coat Polysaccharide Biosynthesis Protein SpsA, Chain A"/>
    <property type="match status" value="1"/>
</dbReference>
<dbReference type="InterPro" id="IPR029044">
    <property type="entry name" value="Nucleotide-diphossugar_trans"/>
</dbReference>
<evidence type="ECO:0000313" key="2">
    <source>
        <dbReference type="Proteomes" id="UP000005667"/>
    </source>
</evidence>
<dbReference type="AlphaFoldDB" id="G7ZJ24"/>
<dbReference type="CDD" id="cd02513">
    <property type="entry name" value="CMP-NeuAc_Synthase"/>
    <property type="match status" value="1"/>
</dbReference>
<keyword evidence="1" id="KW-0808">Transferase</keyword>